<keyword evidence="2" id="KW-0808">Transferase</keyword>
<dbReference type="RefSeq" id="WP_208430907.1">
    <property type="nucleotide sequence ID" value="NZ_AP014648.1"/>
</dbReference>
<evidence type="ECO:0000313" key="7">
    <source>
        <dbReference type="Proteomes" id="UP000031643"/>
    </source>
</evidence>
<dbReference type="PRINTS" id="PR00508">
    <property type="entry name" value="S21N4MTFRASE"/>
</dbReference>
<dbReference type="InterPro" id="IPR001091">
    <property type="entry name" value="RM_Methyltransferase"/>
</dbReference>
<dbReference type="STRING" id="1384459.GL4_1474"/>
<comment type="similarity">
    <text evidence="4">Belongs to the N(4)/N(6)-methyltransferase family.</text>
</comment>
<dbReference type="AlphaFoldDB" id="A0A0A8K208"/>
<organism evidence="6 7">
    <name type="scientific">Methyloceanibacter caenitepidi</name>
    <dbReference type="NCBI Taxonomy" id="1384459"/>
    <lineage>
        <taxon>Bacteria</taxon>
        <taxon>Pseudomonadati</taxon>
        <taxon>Pseudomonadota</taxon>
        <taxon>Alphaproteobacteria</taxon>
        <taxon>Hyphomicrobiales</taxon>
        <taxon>Hyphomicrobiaceae</taxon>
        <taxon>Methyloceanibacter</taxon>
    </lineage>
</organism>
<dbReference type="HOGENOM" id="CLU_024927_0_2_5"/>
<gene>
    <name evidence="6" type="ORF">GL4_1474</name>
</gene>
<dbReference type="EMBL" id="AP014648">
    <property type="protein sequence ID" value="BAQ16930.1"/>
    <property type="molecule type" value="Genomic_DNA"/>
</dbReference>
<dbReference type="EC" id="2.1.1.-" evidence="4"/>
<dbReference type="InterPro" id="IPR002941">
    <property type="entry name" value="DNA_methylase_N4/N6"/>
</dbReference>
<dbReference type="GO" id="GO:0032259">
    <property type="term" value="P:methylation"/>
    <property type="evidence" value="ECO:0007669"/>
    <property type="project" value="UniProtKB-KW"/>
</dbReference>
<dbReference type="SUPFAM" id="SSF53335">
    <property type="entry name" value="S-adenosyl-L-methionine-dependent methyltransferases"/>
    <property type="match status" value="1"/>
</dbReference>
<dbReference type="GO" id="GO:0003677">
    <property type="term" value="F:DNA binding"/>
    <property type="evidence" value="ECO:0007669"/>
    <property type="project" value="InterPro"/>
</dbReference>
<reference evidence="6 7" key="1">
    <citation type="submission" date="2014-09" db="EMBL/GenBank/DDBJ databases">
        <title>Genome sequencing of Methyloceanibacter caenitepidi Gela4.</title>
        <authorList>
            <person name="Takeuchi M."/>
            <person name="Susumu S."/>
            <person name="Kamagata Y."/>
            <person name="Oshima K."/>
            <person name="Hattori M."/>
            <person name="Iwasaki W."/>
        </authorList>
    </citation>
    <scope>NUCLEOTIDE SEQUENCE [LARGE SCALE GENOMIC DNA]</scope>
    <source>
        <strain evidence="6 7">Gela4</strain>
    </source>
</reference>
<dbReference type="Gene3D" id="3.40.50.150">
    <property type="entry name" value="Vaccinia Virus protein VP39"/>
    <property type="match status" value="1"/>
</dbReference>
<dbReference type="GO" id="GO:0009007">
    <property type="term" value="F:site-specific DNA-methyltransferase (adenine-specific) activity"/>
    <property type="evidence" value="ECO:0007669"/>
    <property type="project" value="UniProtKB-EC"/>
</dbReference>
<feature type="domain" description="DNA methylase N-4/N-6" evidence="5">
    <location>
        <begin position="42"/>
        <end position="239"/>
    </location>
</feature>
<evidence type="ECO:0000256" key="3">
    <source>
        <dbReference type="ARBA" id="ARBA00047942"/>
    </source>
</evidence>
<protein>
    <recommendedName>
        <fullName evidence="4">Methyltransferase</fullName>
        <ecNumber evidence="4">2.1.1.-</ecNumber>
    </recommendedName>
</protein>
<evidence type="ECO:0000259" key="5">
    <source>
        <dbReference type="Pfam" id="PF01555"/>
    </source>
</evidence>
<keyword evidence="7" id="KW-1185">Reference proteome</keyword>
<dbReference type="REBASE" id="101015">
    <property type="entry name" value="M.Mca4ORF1474P"/>
</dbReference>
<dbReference type="Proteomes" id="UP000031643">
    <property type="component" value="Chromosome"/>
</dbReference>
<dbReference type="InterPro" id="IPR029063">
    <property type="entry name" value="SAM-dependent_MTases_sf"/>
</dbReference>
<evidence type="ECO:0000256" key="2">
    <source>
        <dbReference type="ARBA" id="ARBA00022679"/>
    </source>
</evidence>
<comment type="catalytic activity">
    <reaction evidence="3">
        <text>a 2'-deoxyadenosine in DNA + S-adenosyl-L-methionine = an N(6)-methyl-2'-deoxyadenosine in DNA + S-adenosyl-L-homocysteine + H(+)</text>
        <dbReference type="Rhea" id="RHEA:15197"/>
        <dbReference type="Rhea" id="RHEA-COMP:12418"/>
        <dbReference type="Rhea" id="RHEA-COMP:12419"/>
        <dbReference type="ChEBI" id="CHEBI:15378"/>
        <dbReference type="ChEBI" id="CHEBI:57856"/>
        <dbReference type="ChEBI" id="CHEBI:59789"/>
        <dbReference type="ChEBI" id="CHEBI:90615"/>
        <dbReference type="ChEBI" id="CHEBI:90616"/>
        <dbReference type="EC" id="2.1.1.72"/>
    </reaction>
</comment>
<sequence>MYPASRRTRRGTLWQLGPHRLLCGDATSPADVERLLDGSVPHLMATDPPYGVKYDPSWRQGLVNRSDARSKIAGDDRVDWSDAYRLFPGDVAYVWHGGLQADIVARSLRESGFQLRAQIVWAKSRFAISRGHYHWQHETCYYAVRKGRTGHWRGDRKQTTVWQILAMPGALKRDPTETKSGHGAQKPIEVMARPIRNNSAPGELVYDPFLGSGTTLIAAEREGRICYGLELEPHWCDVIVARWEAETGREAVRL</sequence>
<evidence type="ECO:0000256" key="1">
    <source>
        <dbReference type="ARBA" id="ARBA00022603"/>
    </source>
</evidence>
<evidence type="ECO:0000313" key="6">
    <source>
        <dbReference type="EMBL" id="BAQ16930.1"/>
    </source>
</evidence>
<proteinExistence type="inferred from homology"/>
<dbReference type="Pfam" id="PF01555">
    <property type="entry name" value="N6_N4_Mtase"/>
    <property type="match status" value="1"/>
</dbReference>
<name>A0A0A8K208_9HYPH</name>
<dbReference type="GO" id="GO:0008170">
    <property type="term" value="F:N-methyltransferase activity"/>
    <property type="evidence" value="ECO:0007669"/>
    <property type="project" value="InterPro"/>
</dbReference>
<accession>A0A0A8K208</accession>
<dbReference type="KEGG" id="mcg:GL4_1474"/>
<keyword evidence="1 6" id="KW-0489">Methyltransferase</keyword>
<evidence type="ECO:0000256" key="4">
    <source>
        <dbReference type="RuleBase" id="RU362026"/>
    </source>
</evidence>